<comment type="caution">
    <text evidence="2">The sequence shown here is derived from an EMBL/GenBank/DDBJ whole genome shotgun (WGS) entry which is preliminary data.</text>
</comment>
<protein>
    <submittedName>
        <fullName evidence="2">Uncharacterized protein</fullName>
    </submittedName>
</protein>
<dbReference type="Proteomes" id="UP000249165">
    <property type="component" value="Unassembled WGS sequence"/>
</dbReference>
<feature type="compositionally biased region" description="Basic and acidic residues" evidence="1">
    <location>
        <begin position="44"/>
        <end position="55"/>
    </location>
</feature>
<name>A0A327Y0Q4_9RHOB</name>
<dbReference type="EMBL" id="QLMG01000045">
    <property type="protein sequence ID" value="RAK11989.1"/>
    <property type="molecule type" value="Genomic_DNA"/>
</dbReference>
<feature type="region of interest" description="Disordered" evidence="1">
    <location>
        <begin position="44"/>
        <end position="63"/>
    </location>
</feature>
<organism evidence="2 3">
    <name type="scientific">Salipiger aestuarii</name>
    <dbReference type="NCBI Taxonomy" id="568098"/>
    <lineage>
        <taxon>Bacteria</taxon>
        <taxon>Pseudomonadati</taxon>
        <taxon>Pseudomonadota</taxon>
        <taxon>Alphaproteobacteria</taxon>
        <taxon>Rhodobacterales</taxon>
        <taxon>Roseobacteraceae</taxon>
        <taxon>Salipiger</taxon>
    </lineage>
</organism>
<gene>
    <name evidence="2" type="ORF">ATI53_10459</name>
</gene>
<evidence type="ECO:0000256" key="1">
    <source>
        <dbReference type="SAM" id="MobiDB-lite"/>
    </source>
</evidence>
<proteinExistence type="predicted"/>
<evidence type="ECO:0000313" key="3">
    <source>
        <dbReference type="Proteomes" id="UP000249165"/>
    </source>
</evidence>
<reference evidence="2 3" key="1">
    <citation type="submission" date="2018-06" db="EMBL/GenBank/DDBJ databases">
        <title>Genomic Encyclopedia of Archaeal and Bacterial Type Strains, Phase II (KMG-II): from individual species to whole genera.</title>
        <authorList>
            <person name="Goeker M."/>
        </authorList>
    </citation>
    <scope>NUCLEOTIDE SEQUENCE [LARGE SCALE GENOMIC DNA]</scope>
    <source>
        <strain evidence="2 3">DSM 22011</strain>
    </source>
</reference>
<keyword evidence="3" id="KW-1185">Reference proteome</keyword>
<accession>A0A327Y0Q4</accession>
<sequence length="63" mass="6990">MGTVRRGFTRAYERMHGFAVAGERILCVTFGVNATGLVQRARLTERHGGGHRQDDVPPWPAEP</sequence>
<evidence type="ECO:0000313" key="2">
    <source>
        <dbReference type="EMBL" id="RAK11989.1"/>
    </source>
</evidence>
<dbReference type="AlphaFoldDB" id="A0A327Y0Q4"/>